<organism evidence="2">
    <name type="scientific">Anguilla anguilla</name>
    <name type="common">European freshwater eel</name>
    <name type="synonym">Muraena anguilla</name>
    <dbReference type="NCBI Taxonomy" id="7936"/>
    <lineage>
        <taxon>Eukaryota</taxon>
        <taxon>Metazoa</taxon>
        <taxon>Chordata</taxon>
        <taxon>Craniata</taxon>
        <taxon>Vertebrata</taxon>
        <taxon>Euteleostomi</taxon>
        <taxon>Actinopterygii</taxon>
        <taxon>Neopterygii</taxon>
        <taxon>Teleostei</taxon>
        <taxon>Anguilliformes</taxon>
        <taxon>Anguillidae</taxon>
        <taxon>Anguilla</taxon>
    </lineage>
</organism>
<sequence>MLPLFLITKVSSILRETILLSQKPAVTGQGGQNQDGERTPTPRPALHPTRWRCC</sequence>
<protein>
    <submittedName>
        <fullName evidence="2">Uncharacterized protein</fullName>
    </submittedName>
</protein>
<name>A0A0E9QC65_ANGAN</name>
<dbReference type="EMBL" id="GBXM01094884">
    <property type="protein sequence ID" value="JAH13693.1"/>
    <property type="molecule type" value="Transcribed_RNA"/>
</dbReference>
<accession>A0A0E9QC65</accession>
<evidence type="ECO:0000313" key="2">
    <source>
        <dbReference type="EMBL" id="JAH13693.1"/>
    </source>
</evidence>
<proteinExistence type="predicted"/>
<dbReference type="AlphaFoldDB" id="A0A0E9QC65"/>
<dbReference type="EMBL" id="GBXM01104870">
    <property type="protein sequence ID" value="JAH03707.1"/>
    <property type="molecule type" value="Transcribed_RNA"/>
</dbReference>
<reference evidence="2" key="1">
    <citation type="submission" date="2014-11" db="EMBL/GenBank/DDBJ databases">
        <authorList>
            <person name="Amaro Gonzalez C."/>
        </authorList>
    </citation>
    <scope>NUCLEOTIDE SEQUENCE</scope>
</reference>
<feature type="region of interest" description="Disordered" evidence="1">
    <location>
        <begin position="24"/>
        <end position="54"/>
    </location>
</feature>
<reference evidence="2" key="2">
    <citation type="journal article" date="2015" name="Fish Shellfish Immunol.">
        <title>Early steps in the European eel (Anguilla anguilla)-Vibrio vulnificus interaction in the gills: Role of the RtxA13 toxin.</title>
        <authorList>
            <person name="Callol A."/>
            <person name="Pajuelo D."/>
            <person name="Ebbesson L."/>
            <person name="Teles M."/>
            <person name="MacKenzie S."/>
            <person name="Amaro C."/>
        </authorList>
    </citation>
    <scope>NUCLEOTIDE SEQUENCE</scope>
</reference>
<evidence type="ECO:0000256" key="1">
    <source>
        <dbReference type="SAM" id="MobiDB-lite"/>
    </source>
</evidence>